<evidence type="ECO:0000313" key="3">
    <source>
        <dbReference type="Proteomes" id="UP001428341"/>
    </source>
</evidence>
<evidence type="ECO:0000256" key="1">
    <source>
        <dbReference type="SAM" id="Phobius"/>
    </source>
</evidence>
<comment type="caution">
    <text evidence="2">The sequence shown here is derived from an EMBL/GenBank/DDBJ whole genome shotgun (WGS) entry which is preliminary data.</text>
</comment>
<evidence type="ECO:0008006" key="4">
    <source>
        <dbReference type="Google" id="ProtNLM"/>
    </source>
</evidence>
<feature type="transmembrane region" description="Helical" evidence="1">
    <location>
        <begin position="173"/>
        <end position="191"/>
    </location>
</feature>
<organism evidence="2 3">
    <name type="scientific">Citrus x changshan-huyou</name>
    <dbReference type="NCBI Taxonomy" id="2935761"/>
    <lineage>
        <taxon>Eukaryota</taxon>
        <taxon>Viridiplantae</taxon>
        <taxon>Streptophyta</taxon>
        <taxon>Embryophyta</taxon>
        <taxon>Tracheophyta</taxon>
        <taxon>Spermatophyta</taxon>
        <taxon>Magnoliopsida</taxon>
        <taxon>eudicotyledons</taxon>
        <taxon>Gunneridae</taxon>
        <taxon>Pentapetalae</taxon>
        <taxon>rosids</taxon>
        <taxon>malvids</taxon>
        <taxon>Sapindales</taxon>
        <taxon>Rutaceae</taxon>
        <taxon>Aurantioideae</taxon>
        <taxon>Citrus</taxon>
    </lineage>
</organism>
<reference evidence="2 3" key="1">
    <citation type="submission" date="2024-05" db="EMBL/GenBank/DDBJ databases">
        <title>Haplotype-resolved chromosome-level genome assembly of Huyou (Citrus changshanensis).</title>
        <authorList>
            <person name="Miao C."/>
            <person name="Chen W."/>
            <person name="Wu Y."/>
            <person name="Wang L."/>
            <person name="Zhao S."/>
            <person name="Grierson D."/>
            <person name="Xu C."/>
            <person name="Chen K."/>
        </authorList>
    </citation>
    <scope>NUCLEOTIDE SEQUENCE [LARGE SCALE GENOMIC DNA]</scope>
    <source>
        <strain evidence="2">01-14</strain>
        <tissue evidence="2">Leaf</tissue>
    </source>
</reference>
<accession>A0AAP0QUG0</accession>
<dbReference type="Proteomes" id="UP001428341">
    <property type="component" value="Unassembled WGS sequence"/>
</dbReference>
<sequence>MPQTLQFKSHFLLSNHSLFLNPVVETYTFVQNPGFATKLPFFRCSFSQSHKTHIQKAIVCAKRTKRRSGYQRSTRLVLQLVSILASNLKILPQPLDLFIEEFNGGDGGGPGFWKGFGGGGFSWWKRRRKGNLGFLVSLVILGSLFLYSGRGFRSDIFVGLFGIMLIKGFKKNVQNWIFGLCCFGALMSLRLRREEAMKLIHEFRVCAPKVMGEFLTKSKRRGR</sequence>
<gene>
    <name evidence="2" type="ORF">WN944_007510</name>
</gene>
<protein>
    <recommendedName>
        <fullName evidence="4">Transmembrane protein</fullName>
    </recommendedName>
</protein>
<keyword evidence="1" id="KW-0472">Membrane</keyword>
<feature type="transmembrane region" description="Helical" evidence="1">
    <location>
        <begin position="132"/>
        <end position="153"/>
    </location>
</feature>
<keyword evidence="1" id="KW-0812">Transmembrane</keyword>
<keyword evidence="3" id="KW-1185">Reference proteome</keyword>
<dbReference type="EMBL" id="JBCGBO010000003">
    <property type="protein sequence ID" value="KAK9215505.1"/>
    <property type="molecule type" value="Genomic_DNA"/>
</dbReference>
<name>A0AAP0QUG0_9ROSI</name>
<keyword evidence="1" id="KW-1133">Transmembrane helix</keyword>
<dbReference type="AlphaFoldDB" id="A0AAP0QUG0"/>
<evidence type="ECO:0000313" key="2">
    <source>
        <dbReference type="EMBL" id="KAK9215505.1"/>
    </source>
</evidence>
<proteinExistence type="predicted"/>